<dbReference type="SUPFAM" id="SSF49899">
    <property type="entry name" value="Concanavalin A-like lectins/glucanases"/>
    <property type="match status" value="1"/>
</dbReference>
<dbReference type="OrthoDB" id="1450284at2"/>
<dbReference type="GO" id="GO:0005975">
    <property type="term" value="P:carbohydrate metabolic process"/>
    <property type="evidence" value="ECO:0007669"/>
    <property type="project" value="UniProtKB-ARBA"/>
</dbReference>
<dbReference type="AlphaFoldDB" id="A0A1H7F7W4"/>
<dbReference type="Proteomes" id="UP000198990">
    <property type="component" value="Unassembled WGS sequence"/>
</dbReference>
<evidence type="ECO:0000313" key="2">
    <source>
        <dbReference type="Proteomes" id="UP000198990"/>
    </source>
</evidence>
<organism evidence="1 2">
    <name type="scientific">Maribacter orientalis</name>
    <dbReference type="NCBI Taxonomy" id="228957"/>
    <lineage>
        <taxon>Bacteria</taxon>
        <taxon>Pseudomonadati</taxon>
        <taxon>Bacteroidota</taxon>
        <taxon>Flavobacteriia</taxon>
        <taxon>Flavobacteriales</taxon>
        <taxon>Flavobacteriaceae</taxon>
        <taxon>Maribacter</taxon>
    </lineage>
</organism>
<dbReference type="EMBL" id="FNZN01000001">
    <property type="protein sequence ID" value="SEK20090.1"/>
    <property type="molecule type" value="Genomic_DNA"/>
</dbReference>
<dbReference type="Gene3D" id="2.60.120.200">
    <property type="match status" value="1"/>
</dbReference>
<dbReference type="RefSeq" id="WP_091618551.1">
    <property type="nucleotide sequence ID" value="NZ_FNZN01000001.1"/>
</dbReference>
<dbReference type="Pfam" id="PF13385">
    <property type="entry name" value="Laminin_G_3"/>
    <property type="match status" value="1"/>
</dbReference>
<name>A0A1H7F7W4_9FLAO</name>
<dbReference type="GO" id="GO:0030246">
    <property type="term" value="F:carbohydrate binding"/>
    <property type="evidence" value="ECO:0007669"/>
    <property type="project" value="UniProtKB-KW"/>
</dbReference>
<protein>
    <submittedName>
        <fullName evidence="1">Concanavalin A-like lectin/glucanases superfamily protein</fullName>
    </submittedName>
</protein>
<dbReference type="GO" id="GO:0004553">
    <property type="term" value="F:hydrolase activity, hydrolyzing O-glycosyl compounds"/>
    <property type="evidence" value="ECO:0007669"/>
    <property type="project" value="UniProtKB-ARBA"/>
</dbReference>
<dbReference type="InterPro" id="IPR013320">
    <property type="entry name" value="ConA-like_dom_sf"/>
</dbReference>
<gene>
    <name evidence="1" type="ORF">SAMN04488008_10134</name>
</gene>
<keyword evidence="1" id="KW-0430">Lectin</keyword>
<dbReference type="STRING" id="228957.SAMN04488008_10134"/>
<reference evidence="2" key="1">
    <citation type="submission" date="2016-10" db="EMBL/GenBank/DDBJ databases">
        <authorList>
            <person name="Varghese N."/>
            <person name="Submissions S."/>
        </authorList>
    </citation>
    <scope>NUCLEOTIDE SEQUENCE [LARGE SCALE GENOMIC DNA]</scope>
    <source>
        <strain evidence="2">DSM 16471</strain>
    </source>
</reference>
<accession>A0A1H7F7W4</accession>
<dbReference type="PROSITE" id="PS51257">
    <property type="entry name" value="PROKAR_LIPOPROTEIN"/>
    <property type="match status" value="1"/>
</dbReference>
<proteinExistence type="predicted"/>
<sequence>MIKFTNYILVLMLLTSCRQEELPPTLIHFSFSGSAVDAQGNSGNLETHGAKNSTDRFGNLKSAYSFDGESASMNVTLGKMPSIDSPLTISWWFKSKGKPIFKDSMDAGNMIALVDTTKTIGLQFGYRAPGYKTKGLDVWNWGGGTILESQKPEINQWHHCVYVYNGNEHWFFLNGQLISRSKIKPQSGSPNLLMLGNYPGGTQFFKGSLDEIRIFDQALTNDQVQILFEHEKSKS</sequence>
<keyword evidence="2" id="KW-1185">Reference proteome</keyword>
<evidence type="ECO:0000313" key="1">
    <source>
        <dbReference type="EMBL" id="SEK20090.1"/>
    </source>
</evidence>